<keyword evidence="6" id="KW-1185">Reference proteome</keyword>
<comment type="subcellular location">
    <subcellularLocation>
        <location evidence="1">Membrane</location>
    </subcellularLocation>
</comment>
<feature type="region of interest" description="Disordered" evidence="3">
    <location>
        <begin position="1"/>
        <end position="119"/>
    </location>
</feature>
<evidence type="ECO:0000256" key="3">
    <source>
        <dbReference type="SAM" id="MobiDB-lite"/>
    </source>
</evidence>
<evidence type="ECO:0000313" key="5">
    <source>
        <dbReference type="EMBL" id="PKW12928.1"/>
    </source>
</evidence>
<evidence type="ECO:0000256" key="1">
    <source>
        <dbReference type="ARBA" id="ARBA00004370"/>
    </source>
</evidence>
<dbReference type="PANTHER" id="PTHR37042:SF4">
    <property type="entry name" value="OUTER MEMBRANE PROTEIN RV1973"/>
    <property type="match status" value="1"/>
</dbReference>
<accession>A0A2N3XQG7</accession>
<dbReference type="STRING" id="994479.GCA_000194155_07604"/>
<keyword evidence="4" id="KW-1133">Transmembrane helix</keyword>
<gene>
    <name evidence="5" type="ORF">A8926_0420</name>
</gene>
<feature type="compositionally biased region" description="Basic and acidic residues" evidence="3">
    <location>
        <begin position="1"/>
        <end position="11"/>
    </location>
</feature>
<comment type="caution">
    <text evidence="5">The sequence shown here is derived from an EMBL/GenBank/DDBJ whole genome shotgun (WGS) entry which is preliminary data.</text>
</comment>
<dbReference type="OrthoDB" id="5192320at2"/>
<proteinExistence type="predicted"/>
<dbReference type="Proteomes" id="UP000233786">
    <property type="component" value="Unassembled WGS sequence"/>
</dbReference>
<organism evidence="5 6">
    <name type="scientific">Saccharopolyspora spinosa</name>
    <dbReference type="NCBI Taxonomy" id="60894"/>
    <lineage>
        <taxon>Bacteria</taxon>
        <taxon>Bacillati</taxon>
        <taxon>Actinomycetota</taxon>
        <taxon>Actinomycetes</taxon>
        <taxon>Pseudonocardiales</taxon>
        <taxon>Pseudonocardiaceae</taxon>
        <taxon>Saccharopolyspora</taxon>
    </lineage>
</organism>
<dbReference type="AlphaFoldDB" id="A0A2N3XQG7"/>
<name>A0A2N3XQG7_SACSN</name>
<protein>
    <submittedName>
        <fullName evidence="5">Mce-associated membrane protein</fullName>
    </submittedName>
</protein>
<keyword evidence="4" id="KW-0812">Transmembrane</keyword>
<sequence length="326" mass="34250">MPSNRRNDRQPPTRRPKVAGLRNRATLHGENLQEEAREARRTESDQRAPVAERGKAHAERSFAAELNGADVAEPVCAGKTVAERGETSVAETDPAARPSGEGVLSAPAEPEQETAEPDGAQADAEAVRPAAAAALAQAAEGLSTGGAKRGGTVPKSVVAVFGAAAVFTGLAVAVFAGLAVWFGIEAYSARFSGAAANEALVSAGATSEVNGQISDAVEKVFSYDFNDTAKTETAARDLLVGSAVQRYDELFKVVREQAPQQQLIVTTTVQTSAVTRLQGDRAELLLFVDQRAMRANTGESNVGPAQISVSAQKQGDRWKITQITLR</sequence>
<feature type="transmembrane region" description="Helical" evidence="4">
    <location>
        <begin position="157"/>
        <end position="184"/>
    </location>
</feature>
<evidence type="ECO:0000313" key="6">
    <source>
        <dbReference type="Proteomes" id="UP000233786"/>
    </source>
</evidence>
<feature type="compositionally biased region" description="Basic and acidic residues" evidence="3">
    <location>
        <begin position="34"/>
        <end position="62"/>
    </location>
</feature>
<dbReference type="GO" id="GO:0016020">
    <property type="term" value="C:membrane"/>
    <property type="evidence" value="ECO:0007669"/>
    <property type="project" value="UniProtKB-SubCell"/>
</dbReference>
<reference evidence="5" key="1">
    <citation type="submission" date="2017-12" db="EMBL/GenBank/DDBJ databases">
        <title>Sequencing the genomes of 1000 Actinobacteria strains.</title>
        <authorList>
            <person name="Klenk H.-P."/>
        </authorList>
    </citation>
    <scope>NUCLEOTIDE SEQUENCE [LARGE SCALE GENOMIC DNA]</scope>
    <source>
        <strain evidence="5">DSM 44228</strain>
    </source>
</reference>
<evidence type="ECO:0000256" key="2">
    <source>
        <dbReference type="ARBA" id="ARBA00023136"/>
    </source>
</evidence>
<evidence type="ECO:0000256" key="4">
    <source>
        <dbReference type="SAM" id="Phobius"/>
    </source>
</evidence>
<keyword evidence="2 4" id="KW-0472">Membrane</keyword>
<dbReference type="PANTHER" id="PTHR37042">
    <property type="entry name" value="OUTER MEMBRANE PROTEIN RV1973"/>
    <property type="match status" value="1"/>
</dbReference>
<dbReference type="RefSeq" id="WP_101376283.1">
    <property type="nucleotide sequence ID" value="NZ_CP061007.1"/>
</dbReference>
<dbReference type="EMBL" id="PJNB01000001">
    <property type="protein sequence ID" value="PKW12928.1"/>
    <property type="molecule type" value="Genomic_DNA"/>
</dbReference>